<dbReference type="EC" id="2.3.1.269" evidence="9"/>
<dbReference type="GO" id="GO:0016410">
    <property type="term" value="F:N-acyltransferase activity"/>
    <property type="evidence" value="ECO:0007669"/>
    <property type="project" value="UniProtKB-UniRule"/>
</dbReference>
<comment type="subcellular location">
    <subcellularLocation>
        <location evidence="1 9">Cell membrane</location>
        <topology evidence="1 9">Multi-pass membrane protein</topology>
    </subcellularLocation>
</comment>
<evidence type="ECO:0000256" key="3">
    <source>
        <dbReference type="ARBA" id="ARBA00022475"/>
    </source>
</evidence>
<evidence type="ECO:0000313" key="12">
    <source>
        <dbReference type="Proteomes" id="UP000317894"/>
    </source>
</evidence>
<dbReference type="Pfam" id="PF20154">
    <property type="entry name" value="LNT_N"/>
    <property type="match status" value="1"/>
</dbReference>
<evidence type="ECO:0000313" key="11">
    <source>
        <dbReference type="EMBL" id="TRW15224.1"/>
    </source>
</evidence>
<name>A0A552UAI6_9SPHN</name>
<evidence type="ECO:0000256" key="5">
    <source>
        <dbReference type="ARBA" id="ARBA00022692"/>
    </source>
</evidence>
<dbReference type="SUPFAM" id="SSF56317">
    <property type="entry name" value="Carbon-nitrogen hydrolase"/>
    <property type="match status" value="1"/>
</dbReference>
<dbReference type="NCBIfam" id="TIGR00546">
    <property type="entry name" value="lnt"/>
    <property type="match status" value="1"/>
</dbReference>
<comment type="function">
    <text evidence="9">Catalyzes the phospholipid dependent N-acylation of the N-terminal cysteine of apolipoprotein, the last step in lipoprotein maturation.</text>
</comment>
<dbReference type="CDD" id="cd07571">
    <property type="entry name" value="ALP_N-acyl_transferase"/>
    <property type="match status" value="1"/>
</dbReference>
<dbReference type="InterPro" id="IPR003010">
    <property type="entry name" value="C-N_Hydrolase"/>
</dbReference>
<comment type="similarity">
    <text evidence="2 9">Belongs to the CN hydrolase family. Apolipoprotein N-acyltransferase subfamily.</text>
</comment>
<feature type="transmembrane region" description="Helical" evidence="9">
    <location>
        <begin position="82"/>
        <end position="105"/>
    </location>
</feature>
<accession>A0A552UAI6</accession>
<evidence type="ECO:0000256" key="8">
    <source>
        <dbReference type="ARBA" id="ARBA00023315"/>
    </source>
</evidence>
<sequence length="500" mass="53144">MSARIRFLIAFAAGALAACGFEPFGLWPLTMVAVAVLVWLLDLAQSRRGAFATGWWFGVGHFCVGLTWIATAFTYQAKMPPALGWVTVVLLSMFLSLYPGLATLATWWATKSRTARVFVLAAAWMLAEWLRGHVLSGFAWNPLGVAWLDTGVAQLGSLFGGLGLSGLMVLAGGAVMLALRHNRLSAALTLGAVCGVALLGGLLVPAPVPATGPMVHLVQPDIGQSQKYEAGLEERHFQRYLNLTRGALAAPENRAPAIVAWPESAIPYLLEEDPGARAALAALLKPGDLLLVGGEALQRDASGEVKSATNSLFVVDQTGTLRGRYDKAHLVPLGEYVPARDIMTVIGLARLTPGDIDFLPGPGPRTLTLPGFPAAGIQICYEMIFPAAVVDPANRPGWLLNISNDAWFGPSGPPQHMAQARLRAIEEGLPVARATPTGVTGMIDARGRVVATAERHRMAVVSARLPDALPPTLFARFGHWTSAAFGLLLLAAAWASRKRI</sequence>
<dbReference type="EMBL" id="VJWA01000002">
    <property type="protein sequence ID" value="TRW15224.1"/>
    <property type="molecule type" value="Genomic_DNA"/>
</dbReference>
<keyword evidence="8 9" id="KW-0012">Acyltransferase</keyword>
<proteinExistence type="inferred from homology"/>
<keyword evidence="11" id="KW-0449">Lipoprotein</keyword>
<keyword evidence="6 9" id="KW-1133">Transmembrane helix</keyword>
<keyword evidence="7 9" id="KW-0472">Membrane</keyword>
<comment type="catalytic activity">
    <reaction evidence="9">
        <text>N-terminal S-1,2-diacyl-sn-glyceryl-L-cysteinyl-[lipoprotein] + a glycerophospholipid = N-acyl-S-1,2-diacyl-sn-glyceryl-L-cysteinyl-[lipoprotein] + a 2-acyl-sn-glycero-3-phospholipid + H(+)</text>
        <dbReference type="Rhea" id="RHEA:48228"/>
        <dbReference type="Rhea" id="RHEA-COMP:14681"/>
        <dbReference type="Rhea" id="RHEA-COMP:14684"/>
        <dbReference type="ChEBI" id="CHEBI:15378"/>
        <dbReference type="ChEBI" id="CHEBI:136912"/>
        <dbReference type="ChEBI" id="CHEBI:140656"/>
        <dbReference type="ChEBI" id="CHEBI:140657"/>
        <dbReference type="ChEBI" id="CHEBI:140660"/>
        <dbReference type="EC" id="2.3.1.269"/>
    </reaction>
</comment>
<dbReference type="InterPro" id="IPR045378">
    <property type="entry name" value="LNT_N"/>
</dbReference>
<dbReference type="HAMAP" id="MF_01148">
    <property type="entry name" value="Lnt"/>
    <property type="match status" value="1"/>
</dbReference>
<dbReference type="OrthoDB" id="9804277at2"/>
<comment type="caution">
    <text evidence="11">The sequence shown here is derived from an EMBL/GenBank/DDBJ whole genome shotgun (WGS) entry which is preliminary data.</text>
</comment>
<evidence type="ECO:0000256" key="1">
    <source>
        <dbReference type="ARBA" id="ARBA00004651"/>
    </source>
</evidence>
<dbReference type="Proteomes" id="UP000317894">
    <property type="component" value="Unassembled WGS sequence"/>
</dbReference>
<evidence type="ECO:0000256" key="9">
    <source>
        <dbReference type="HAMAP-Rule" id="MF_01148"/>
    </source>
</evidence>
<dbReference type="PANTHER" id="PTHR38686">
    <property type="entry name" value="APOLIPOPROTEIN N-ACYLTRANSFERASE"/>
    <property type="match status" value="1"/>
</dbReference>
<organism evidence="11 12">
    <name type="scientific">Glacieibacterium frigidum</name>
    <dbReference type="NCBI Taxonomy" id="2593303"/>
    <lineage>
        <taxon>Bacteria</taxon>
        <taxon>Pseudomonadati</taxon>
        <taxon>Pseudomonadota</taxon>
        <taxon>Alphaproteobacteria</taxon>
        <taxon>Sphingomonadales</taxon>
        <taxon>Sphingosinicellaceae</taxon>
        <taxon>Glacieibacterium</taxon>
    </lineage>
</organism>
<dbReference type="InterPro" id="IPR036526">
    <property type="entry name" value="C-N_Hydrolase_sf"/>
</dbReference>
<dbReference type="GO" id="GO:0042158">
    <property type="term" value="P:lipoprotein biosynthetic process"/>
    <property type="evidence" value="ECO:0007669"/>
    <property type="project" value="UniProtKB-UniRule"/>
</dbReference>
<feature type="transmembrane region" description="Helical" evidence="9">
    <location>
        <begin position="158"/>
        <end position="179"/>
    </location>
</feature>
<evidence type="ECO:0000256" key="2">
    <source>
        <dbReference type="ARBA" id="ARBA00010065"/>
    </source>
</evidence>
<feature type="domain" description="CN hydrolase" evidence="10">
    <location>
        <begin position="218"/>
        <end position="467"/>
    </location>
</feature>
<evidence type="ECO:0000256" key="7">
    <source>
        <dbReference type="ARBA" id="ARBA00023136"/>
    </source>
</evidence>
<keyword evidence="4 9" id="KW-0808">Transferase</keyword>
<reference evidence="11 12" key="1">
    <citation type="submission" date="2019-07" db="EMBL/GenBank/DDBJ databases">
        <title>Novel species isolated from glacier.</title>
        <authorList>
            <person name="Liu Q."/>
            <person name="Xin Y.-H."/>
        </authorList>
    </citation>
    <scope>NUCLEOTIDE SEQUENCE [LARGE SCALE GENOMIC DNA]</scope>
    <source>
        <strain evidence="11 12">LB1R16</strain>
    </source>
</reference>
<feature type="transmembrane region" description="Helical" evidence="9">
    <location>
        <begin position="27"/>
        <end position="44"/>
    </location>
</feature>
<evidence type="ECO:0000256" key="6">
    <source>
        <dbReference type="ARBA" id="ARBA00022989"/>
    </source>
</evidence>
<feature type="transmembrane region" description="Helical" evidence="9">
    <location>
        <begin position="186"/>
        <end position="204"/>
    </location>
</feature>
<keyword evidence="5 9" id="KW-0812">Transmembrane</keyword>
<evidence type="ECO:0000256" key="4">
    <source>
        <dbReference type="ARBA" id="ARBA00022679"/>
    </source>
</evidence>
<dbReference type="Gene3D" id="3.60.110.10">
    <property type="entry name" value="Carbon-nitrogen hydrolase"/>
    <property type="match status" value="1"/>
</dbReference>
<comment type="pathway">
    <text evidence="9">Protein modification; lipoprotein biosynthesis (N-acyl transfer).</text>
</comment>
<dbReference type="RefSeq" id="WP_144335392.1">
    <property type="nucleotide sequence ID" value="NZ_VJWA01000002.1"/>
</dbReference>
<dbReference type="PANTHER" id="PTHR38686:SF1">
    <property type="entry name" value="APOLIPOPROTEIN N-ACYLTRANSFERASE"/>
    <property type="match status" value="1"/>
</dbReference>
<dbReference type="PROSITE" id="PS50263">
    <property type="entry name" value="CN_HYDROLASE"/>
    <property type="match status" value="1"/>
</dbReference>
<dbReference type="AlphaFoldDB" id="A0A552UAI6"/>
<feature type="transmembrane region" description="Helical" evidence="9">
    <location>
        <begin position="117"/>
        <end position="138"/>
    </location>
</feature>
<keyword evidence="12" id="KW-1185">Reference proteome</keyword>
<evidence type="ECO:0000259" key="10">
    <source>
        <dbReference type="PROSITE" id="PS50263"/>
    </source>
</evidence>
<dbReference type="Pfam" id="PF00795">
    <property type="entry name" value="CN_hydrolase"/>
    <property type="match status" value="1"/>
</dbReference>
<feature type="transmembrane region" description="Helical" evidence="9">
    <location>
        <begin position="56"/>
        <end position="76"/>
    </location>
</feature>
<gene>
    <name evidence="9 11" type="primary">lnt</name>
    <name evidence="11" type="ORF">FMM06_16485</name>
</gene>
<dbReference type="InterPro" id="IPR004563">
    <property type="entry name" value="Apolipo_AcylTrfase"/>
</dbReference>
<protein>
    <recommendedName>
        <fullName evidence="9">Apolipoprotein N-acyltransferase</fullName>
        <shortName evidence="9">ALP N-acyltransferase</shortName>
        <ecNumber evidence="9">2.3.1.269</ecNumber>
    </recommendedName>
</protein>
<dbReference type="UniPathway" id="UPA00666"/>
<feature type="transmembrane region" description="Helical" evidence="9">
    <location>
        <begin position="477"/>
        <end position="495"/>
    </location>
</feature>
<dbReference type="PROSITE" id="PS51257">
    <property type="entry name" value="PROKAR_LIPOPROTEIN"/>
    <property type="match status" value="1"/>
</dbReference>
<dbReference type="GO" id="GO:0005886">
    <property type="term" value="C:plasma membrane"/>
    <property type="evidence" value="ECO:0007669"/>
    <property type="project" value="UniProtKB-SubCell"/>
</dbReference>
<keyword evidence="3 9" id="KW-1003">Cell membrane</keyword>